<comment type="caution">
    <text evidence="1">The sequence shown here is derived from an EMBL/GenBank/DDBJ whole genome shotgun (WGS) entry which is preliminary data.</text>
</comment>
<proteinExistence type="predicted"/>
<dbReference type="AlphaFoldDB" id="A0A7J9A0I9"/>
<accession>A0A7J9A0I9</accession>
<feature type="non-terminal residue" evidence="1">
    <location>
        <position position="226"/>
    </location>
</feature>
<dbReference type="Proteomes" id="UP000593574">
    <property type="component" value="Unassembled WGS sequence"/>
</dbReference>
<gene>
    <name evidence="1" type="ORF">Golax_005372</name>
</gene>
<organism evidence="1 2">
    <name type="scientific">Gossypium laxum</name>
    <dbReference type="NCBI Taxonomy" id="34288"/>
    <lineage>
        <taxon>Eukaryota</taxon>
        <taxon>Viridiplantae</taxon>
        <taxon>Streptophyta</taxon>
        <taxon>Embryophyta</taxon>
        <taxon>Tracheophyta</taxon>
        <taxon>Spermatophyta</taxon>
        <taxon>Magnoliopsida</taxon>
        <taxon>eudicotyledons</taxon>
        <taxon>Gunneridae</taxon>
        <taxon>Pentapetalae</taxon>
        <taxon>rosids</taxon>
        <taxon>malvids</taxon>
        <taxon>Malvales</taxon>
        <taxon>Malvaceae</taxon>
        <taxon>Malvoideae</taxon>
        <taxon>Gossypium</taxon>
    </lineage>
</organism>
<evidence type="ECO:0000313" key="2">
    <source>
        <dbReference type="Proteomes" id="UP000593574"/>
    </source>
</evidence>
<dbReference type="EMBL" id="JABEZV010000008">
    <property type="protein sequence ID" value="MBA0717571.1"/>
    <property type="molecule type" value="Genomic_DNA"/>
</dbReference>
<protein>
    <submittedName>
        <fullName evidence="1">Uncharacterized protein</fullName>
    </submittedName>
</protein>
<reference evidence="1 2" key="1">
    <citation type="journal article" date="2019" name="Genome Biol. Evol.">
        <title>Insights into the evolution of the New World diploid cottons (Gossypium, subgenus Houzingenia) based on genome sequencing.</title>
        <authorList>
            <person name="Grover C.E."/>
            <person name="Arick M.A. 2nd"/>
            <person name="Thrash A."/>
            <person name="Conover J.L."/>
            <person name="Sanders W.S."/>
            <person name="Peterson D.G."/>
            <person name="Frelichowski J.E."/>
            <person name="Scheffler J.A."/>
            <person name="Scheffler B.E."/>
            <person name="Wendel J.F."/>
        </authorList>
    </citation>
    <scope>NUCLEOTIDE SEQUENCE [LARGE SCALE GENOMIC DNA]</scope>
    <source>
        <strain evidence="1">4</strain>
        <tissue evidence="1">Leaf</tissue>
    </source>
</reference>
<name>A0A7J9A0I9_9ROSI</name>
<keyword evidence="2" id="KW-1185">Reference proteome</keyword>
<evidence type="ECO:0000313" key="1">
    <source>
        <dbReference type="EMBL" id="MBA0717571.1"/>
    </source>
</evidence>
<sequence>MPLKFLVAPDLPQLPPFLLGKPSCRNIKWSLKMFNEIMRVAVEMVVLDSSLLNNDETVSLTDDMDEMRVIGNRIYNDVKFTTMSTKVHKVTDPKYTMDSVGLKLFDDLCPIELKFDVPILNFVLMYALCLIEEWDLVDTKGKPDQGCKTIGQTQANRFVKEIRDPLMGSARGFDAGERQLVSTAVKSRQSARCQGTWQDIASTSVGRADVDAMSCHVARSWGRDFE</sequence>